<comment type="caution">
    <text evidence="2">The sequence shown here is derived from an EMBL/GenBank/DDBJ whole genome shotgun (WGS) entry which is preliminary data.</text>
</comment>
<protein>
    <submittedName>
        <fullName evidence="2">Uncharacterized protein</fullName>
    </submittedName>
</protein>
<feature type="compositionally biased region" description="Basic residues" evidence="1">
    <location>
        <begin position="1"/>
        <end position="15"/>
    </location>
</feature>
<feature type="region of interest" description="Disordered" evidence="1">
    <location>
        <begin position="1"/>
        <end position="24"/>
    </location>
</feature>
<name>A0ABU6XZT9_9FABA</name>
<dbReference type="EMBL" id="JASCZI010214436">
    <property type="protein sequence ID" value="MED6202053.1"/>
    <property type="molecule type" value="Genomic_DNA"/>
</dbReference>
<proteinExistence type="predicted"/>
<keyword evidence="3" id="KW-1185">Reference proteome</keyword>
<reference evidence="2 3" key="1">
    <citation type="journal article" date="2023" name="Plants (Basel)">
        <title>Bridging the Gap: Combining Genomics and Transcriptomics Approaches to Understand Stylosanthes scabra, an Orphan Legume from the Brazilian Caatinga.</title>
        <authorList>
            <person name="Ferreira-Neto J.R.C."/>
            <person name="da Silva M.D."/>
            <person name="Binneck E."/>
            <person name="de Melo N.F."/>
            <person name="da Silva R.H."/>
            <person name="de Melo A.L.T.M."/>
            <person name="Pandolfi V."/>
            <person name="Bustamante F.O."/>
            <person name="Brasileiro-Vidal A.C."/>
            <person name="Benko-Iseppon A.M."/>
        </authorList>
    </citation>
    <scope>NUCLEOTIDE SEQUENCE [LARGE SCALE GENOMIC DNA]</scope>
    <source>
        <tissue evidence="2">Leaves</tissue>
    </source>
</reference>
<organism evidence="2 3">
    <name type="scientific">Stylosanthes scabra</name>
    <dbReference type="NCBI Taxonomy" id="79078"/>
    <lineage>
        <taxon>Eukaryota</taxon>
        <taxon>Viridiplantae</taxon>
        <taxon>Streptophyta</taxon>
        <taxon>Embryophyta</taxon>
        <taxon>Tracheophyta</taxon>
        <taxon>Spermatophyta</taxon>
        <taxon>Magnoliopsida</taxon>
        <taxon>eudicotyledons</taxon>
        <taxon>Gunneridae</taxon>
        <taxon>Pentapetalae</taxon>
        <taxon>rosids</taxon>
        <taxon>fabids</taxon>
        <taxon>Fabales</taxon>
        <taxon>Fabaceae</taxon>
        <taxon>Papilionoideae</taxon>
        <taxon>50 kb inversion clade</taxon>
        <taxon>dalbergioids sensu lato</taxon>
        <taxon>Dalbergieae</taxon>
        <taxon>Pterocarpus clade</taxon>
        <taxon>Stylosanthes</taxon>
    </lineage>
</organism>
<evidence type="ECO:0000313" key="3">
    <source>
        <dbReference type="Proteomes" id="UP001341840"/>
    </source>
</evidence>
<accession>A0ABU6XZT9</accession>
<dbReference type="Proteomes" id="UP001341840">
    <property type="component" value="Unassembled WGS sequence"/>
</dbReference>
<gene>
    <name evidence="2" type="ORF">PIB30_101550</name>
</gene>
<evidence type="ECO:0000256" key="1">
    <source>
        <dbReference type="SAM" id="MobiDB-lite"/>
    </source>
</evidence>
<evidence type="ECO:0000313" key="2">
    <source>
        <dbReference type="EMBL" id="MED6202053.1"/>
    </source>
</evidence>
<sequence length="204" mass="22898">MLPVHHLVHQKRKKETLHPQVSRNPPPTTATLLLLLFSDVGARLHWARRDGVSSLSSSTSHIYPSRRHLQPQRPFLLRQCINDTVSFLLFQSLKSVFAVASFRRTLAPSSRSLSAPSLTRPSVGVPTVSVSSPAVFPATVSSPPLPSSTVHSLWISSFANDRLIMGKARDKRDTYYRKAKEGWLARSAFKLLQIDEEFKTFEVK</sequence>